<proteinExistence type="predicted"/>
<dbReference type="STRING" id="29170.A0A368GXI3"/>
<dbReference type="AlphaFoldDB" id="A0A368GXI3"/>
<feature type="coiled-coil region" evidence="1">
    <location>
        <begin position="16"/>
        <end position="50"/>
    </location>
</feature>
<dbReference type="PANTHER" id="PTHR22954:SF3">
    <property type="entry name" value="PROTEIN CBG08539"/>
    <property type="match status" value="1"/>
</dbReference>
<feature type="region of interest" description="Disordered" evidence="2">
    <location>
        <begin position="60"/>
        <end position="81"/>
    </location>
</feature>
<evidence type="ECO:0000313" key="4">
    <source>
        <dbReference type="Proteomes" id="UP000252519"/>
    </source>
</evidence>
<dbReference type="OrthoDB" id="5841653at2759"/>
<gene>
    <name evidence="3" type="ORF">ANCCAN_06199</name>
</gene>
<accession>A0A368GXI3</accession>
<dbReference type="InterPro" id="IPR005312">
    <property type="entry name" value="DUF1759"/>
</dbReference>
<organism evidence="3 4">
    <name type="scientific">Ancylostoma caninum</name>
    <name type="common">Dog hookworm</name>
    <dbReference type="NCBI Taxonomy" id="29170"/>
    <lineage>
        <taxon>Eukaryota</taxon>
        <taxon>Metazoa</taxon>
        <taxon>Ecdysozoa</taxon>
        <taxon>Nematoda</taxon>
        <taxon>Chromadorea</taxon>
        <taxon>Rhabditida</taxon>
        <taxon>Rhabditina</taxon>
        <taxon>Rhabditomorpha</taxon>
        <taxon>Strongyloidea</taxon>
        <taxon>Ancylostomatidae</taxon>
        <taxon>Ancylostomatinae</taxon>
        <taxon>Ancylostoma</taxon>
    </lineage>
</organism>
<evidence type="ECO:0000313" key="3">
    <source>
        <dbReference type="EMBL" id="RCN47735.1"/>
    </source>
</evidence>
<keyword evidence="1" id="KW-0175">Coiled coil</keyword>
<name>A0A368GXI3_ANCCA</name>
<dbReference type="Proteomes" id="UP000252519">
    <property type="component" value="Unassembled WGS sequence"/>
</dbReference>
<dbReference type="EMBL" id="JOJR01000057">
    <property type="protein sequence ID" value="RCN47735.1"/>
    <property type="molecule type" value="Genomic_DNA"/>
</dbReference>
<evidence type="ECO:0000256" key="1">
    <source>
        <dbReference type="SAM" id="Coils"/>
    </source>
</evidence>
<dbReference type="Pfam" id="PF03564">
    <property type="entry name" value="DUF1759"/>
    <property type="match status" value="1"/>
</dbReference>
<keyword evidence="4" id="KW-1185">Reference proteome</keyword>
<protein>
    <submittedName>
        <fullName evidence="3">Uncharacterized protein</fullName>
    </submittedName>
</protein>
<evidence type="ECO:0000256" key="2">
    <source>
        <dbReference type="SAM" id="MobiDB-lite"/>
    </source>
</evidence>
<reference evidence="3 4" key="1">
    <citation type="submission" date="2014-10" db="EMBL/GenBank/DDBJ databases">
        <title>Draft genome of the hookworm Ancylostoma caninum.</title>
        <authorList>
            <person name="Mitreva M."/>
        </authorList>
    </citation>
    <scope>NUCLEOTIDE SEQUENCE [LARGE SCALE GENOMIC DNA]</scope>
    <source>
        <strain evidence="3 4">Baltimore</strain>
    </source>
</reference>
<comment type="caution">
    <text evidence="3">The sequence shown here is derived from an EMBL/GenBank/DDBJ whole genome shotgun (WGS) entry which is preliminary data.</text>
</comment>
<dbReference type="PANTHER" id="PTHR22954">
    <property type="entry name" value="RETROVIRAL PROTEASE-RELATED"/>
    <property type="match status" value="1"/>
</dbReference>
<sequence length="311" mass="36556">MISDWKWKEILTNTGKKERERDMQTTTELFRKLEKRLLELQCQEAFVNQELAVKFANPQTDATGSAQPNPSTQTNQQRLGNNWPTLERRLLDNELKVPEFNCNAAEFDSFWELFEELVHKQPYSNIEKLSILINCCKGDAARAIKMIPRTGDSYERAVEQLKKQYQDPRRVTMSMIKKLKSMRQCREDSRSLRNNLNDVQAIIETLRKQGEVVDTTHMLSMVLDTFCKRVQEEVIKKEFDSNKERNMSELLENLSVVVRRREHLESRKEHDNIEEVSVFHTRSYGALKCTGCGRNHTFQNCTQYRTIDEKI</sequence>